<evidence type="ECO:0000313" key="1">
    <source>
        <dbReference type="EMBL" id="KAL0954314.1"/>
    </source>
</evidence>
<accession>A0ABR3JF15</accession>
<dbReference type="Proteomes" id="UP001556367">
    <property type="component" value="Unassembled WGS sequence"/>
</dbReference>
<evidence type="ECO:0000313" key="2">
    <source>
        <dbReference type="Proteomes" id="UP001556367"/>
    </source>
</evidence>
<protein>
    <submittedName>
        <fullName evidence="1">Uncharacterized protein</fullName>
    </submittedName>
</protein>
<organism evidence="1 2">
    <name type="scientific">Hohenbuehelia grisea</name>
    <dbReference type="NCBI Taxonomy" id="104357"/>
    <lineage>
        <taxon>Eukaryota</taxon>
        <taxon>Fungi</taxon>
        <taxon>Dikarya</taxon>
        <taxon>Basidiomycota</taxon>
        <taxon>Agaricomycotina</taxon>
        <taxon>Agaricomycetes</taxon>
        <taxon>Agaricomycetidae</taxon>
        <taxon>Agaricales</taxon>
        <taxon>Pleurotineae</taxon>
        <taxon>Pleurotaceae</taxon>
        <taxon>Hohenbuehelia</taxon>
    </lineage>
</organism>
<name>A0ABR3JF15_9AGAR</name>
<comment type="caution">
    <text evidence="1">The sequence shown here is derived from an EMBL/GenBank/DDBJ whole genome shotgun (WGS) entry which is preliminary data.</text>
</comment>
<proteinExistence type="predicted"/>
<sequence length="414" mass="46888">MLPEPFSLASSIITFIDGISKLKDGLSKIPEEGRRLRQLKADILRELDALERFCRSHYLAWNETEAQEVMGALQQLHSDFRDIQALCEIHLAAGAGGILRPARLKSWFKRSAIEADIRRLEQKIRSCQFRFMLFSCARTEYNMVTNQQENRDRLGHIENLVSYMLLRNARSNSQPPFSFLHNDAPDEVDVTFLSYQIQRLVGGLDTVMSKWHNAVELPSPDCALIAEPGLVNDAGLVFRTALISSLRSWHVMSSPEGFTLQGLVIPMIELLNLLQVPAMFNACTPTTRQNLLKLAEFSIGALEVLTSLNGCEPFEQVLALARHLATFTSTSLRDPRALFFAEKALTAWQAQFERHSDYTSLVYLSLALDNYNFNLYRQNKLEEALDCSRQGLLRRSSTLTTAPRSPGVHQERPM</sequence>
<reference evidence="2" key="1">
    <citation type="submission" date="2024-06" db="EMBL/GenBank/DDBJ databases">
        <title>Multi-omics analyses provide insights into the biosynthesis of the anticancer antibiotic pleurotin in Hohenbuehelia grisea.</title>
        <authorList>
            <person name="Weaver J.A."/>
            <person name="Alberti F."/>
        </authorList>
    </citation>
    <scope>NUCLEOTIDE SEQUENCE [LARGE SCALE GENOMIC DNA]</scope>
    <source>
        <strain evidence="2">T-177</strain>
    </source>
</reference>
<gene>
    <name evidence="1" type="ORF">HGRIS_014918</name>
</gene>
<keyword evidence="2" id="KW-1185">Reference proteome</keyword>
<dbReference type="EMBL" id="JASNQZ010000007">
    <property type="protein sequence ID" value="KAL0954314.1"/>
    <property type="molecule type" value="Genomic_DNA"/>
</dbReference>